<keyword evidence="4 8" id="KW-0697">Rotamase</keyword>
<dbReference type="InterPro" id="IPR008880">
    <property type="entry name" value="Trigger_fac_C"/>
</dbReference>
<dbReference type="InterPro" id="IPR027304">
    <property type="entry name" value="Trigger_fact/SurA_dom_sf"/>
</dbReference>
<dbReference type="AlphaFoldDB" id="A0AAD2GCT5"/>
<dbReference type="GO" id="GO:0015031">
    <property type="term" value="P:protein transport"/>
    <property type="evidence" value="ECO:0007669"/>
    <property type="project" value="InterPro"/>
</dbReference>
<dbReference type="Pfam" id="PF00254">
    <property type="entry name" value="FKBP_C"/>
    <property type="match status" value="1"/>
</dbReference>
<dbReference type="EMBL" id="CAKOGP040002436">
    <property type="protein sequence ID" value="CAJ1969918.1"/>
    <property type="molecule type" value="Genomic_DNA"/>
</dbReference>
<dbReference type="Pfam" id="PF05697">
    <property type="entry name" value="Trigger_N"/>
    <property type="match status" value="1"/>
</dbReference>
<evidence type="ECO:0000313" key="12">
    <source>
        <dbReference type="Proteomes" id="UP001295423"/>
    </source>
</evidence>
<evidence type="ECO:0000256" key="7">
    <source>
        <dbReference type="ARBA" id="ARBA00024849"/>
    </source>
</evidence>
<evidence type="ECO:0000313" key="11">
    <source>
        <dbReference type="EMBL" id="CAJ1969918.1"/>
    </source>
</evidence>
<dbReference type="InterPro" id="IPR001179">
    <property type="entry name" value="PPIase_FKBP_dom"/>
</dbReference>
<dbReference type="GO" id="GO:0003755">
    <property type="term" value="F:peptidyl-prolyl cis-trans isomerase activity"/>
    <property type="evidence" value="ECO:0007669"/>
    <property type="project" value="UniProtKB-KW"/>
</dbReference>
<protein>
    <recommendedName>
        <fullName evidence="3 8">peptidylprolyl isomerase</fullName>
        <ecNumber evidence="3 8">5.2.1.8</ecNumber>
    </recommendedName>
</protein>
<proteinExistence type="inferred from homology"/>
<dbReference type="GO" id="GO:0051083">
    <property type="term" value="P:'de novo' cotranslational protein folding"/>
    <property type="evidence" value="ECO:0007669"/>
    <property type="project" value="TreeGrafter"/>
</dbReference>
<accession>A0AAD2GCT5</accession>
<dbReference type="Proteomes" id="UP001295423">
    <property type="component" value="Unassembled WGS sequence"/>
</dbReference>
<evidence type="ECO:0000256" key="1">
    <source>
        <dbReference type="ARBA" id="ARBA00000971"/>
    </source>
</evidence>
<comment type="caution">
    <text evidence="11">The sequence shown here is derived from an EMBL/GenBank/DDBJ whole genome shotgun (WGS) entry which is preliminary data.</text>
</comment>
<dbReference type="SUPFAM" id="SSF102735">
    <property type="entry name" value="Trigger factor ribosome-binding domain"/>
    <property type="match status" value="1"/>
</dbReference>
<dbReference type="InterPro" id="IPR046357">
    <property type="entry name" value="PPIase_dom_sf"/>
</dbReference>
<dbReference type="EC" id="5.2.1.8" evidence="3 8"/>
<dbReference type="SUPFAM" id="SSF54534">
    <property type="entry name" value="FKBP-like"/>
    <property type="match status" value="1"/>
</dbReference>
<keyword evidence="6 8" id="KW-0413">Isomerase</keyword>
<evidence type="ECO:0000256" key="5">
    <source>
        <dbReference type="ARBA" id="ARBA00023186"/>
    </source>
</evidence>
<evidence type="ECO:0000256" key="4">
    <source>
        <dbReference type="ARBA" id="ARBA00023110"/>
    </source>
</evidence>
<name>A0AAD2GCT5_9STRA</name>
<gene>
    <name evidence="11" type="ORF">CYCCA115_LOCUS23946</name>
</gene>
<dbReference type="PROSITE" id="PS50059">
    <property type="entry name" value="FKBP_PPIASE"/>
    <property type="match status" value="1"/>
</dbReference>
<organism evidence="11 12">
    <name type="scientific">Cylindrotheca closterium</name>
    <dbReference type="NCBI Taxonomy" id="2856"/>
    <lineage>
        <taxon>Eukaryota</taxon>
        <taxon>Sar</taxon>
        <taxon>Stramenopiles</taxon>
        <taxon>Ochrophyta</taxon>
        <taxon>Bacillariophyta</taxon>
        <taxon>Bacillariophyceae</taxon>
        <taxon>Bacillariophycidae</taxon>
        <taxon>Bacillariales</taxon>
        <taxon>Bacillariaceae</taxon>
        <taxon>Cylindrotheca</taxon>
    </lineage>
</organism>
<feature type="chain" id="PRO_5042158425" description="peptidylprolyl isomerase" evidence="9">
    <location>
        <begin position="18"/>
        <end position="523"/>
    </location>
</feature>
<dbReference type="GO" id="GO:0043335">
    <property type="term" value="P:protein unfolding"/>
    <property type="evidence" value="ECO:0007669"/>
    <property type="project" value="TreeGrafter"/>
</dbReference>
<dbReference type="Gene3D" id="3.10.50.40">
    <property type="match status" value="1"/>
</dbReference>
<dbReference type="GO" id="GO:0044183">
    <property type="term" value="F:protein folding chaperone"/>
    <property type="evidence" value="ECO:0007669"/>
    <property type="project" value="TreeGrafter"/>
</dbReference>
<comment type="catalytic activity">
    <reaction evidence="1 8">
        <text>[protein]-peptidylproline (omega=180) = [protein]-peptidylproline (omega=0)</text>
        <dbReference type="Rhea" id="RHEA:16237"/>
        <dbReference type="Rhea" id="RHEA-COMP:10747"/>
        <dbReference type="Rhea" id="RHEA-COMP:10748"/>
        <dbReference type="ChEBI" id="CHEBI:83833"/>
        <dbReference type="ChEBI" id="CHEBI:83834"/>
        <dbReference type="EC" id="5.2.1.8"/>
    </reaction>
</comment>
<evidence type="ECO:0000256" key="2">
    <source>
        <dbReference type="ARBA" id="ARBA00005464"/>
    </source>
</evidence>
<keyword evidence="5" id="KW-0143">Chaperone</keyword>
<comment type="function">
    <text evidence="7">Involved in protein export. Acts as a chaperone by maintaining the newly synthesized protein in an open conformation. Functions as a peptidyl-prolyl cis-trans isomerase.</text>
</comment>
<dbReference type="InterPro" id="IPR037041">
    <property type="entry name" value="Trigger_fac_C_sf"/>
</dbReference>
<comment type="similarity">
    <text evidence="2">Belongs to the FKBP-type PPIase family. Tig subfamily.</text>
</comment>
<dbReference type="PANTHER" id="PTHR30560:SF3">
    <property type="entry name" value="TRIGGER FACTOR-LIKE PROTEIN TIG, CHLOROPLASTIC"/>
    <property type="match status" value="1"/>
</dbReference>
<keyword evidence="9" id="KW-0732">Signal</keyword>
<sequence>MKLRLFVLALLVSSTEAFVPQKVAFTRHLSLDASKLERLPESSVKVTLSIPGSSTKAAFDKVCNELSKTITLPGFRKGSKIPPAVLENAMAGKGGRYALRTQAIQELLGELIEPALKEDHGLEPIGQPTLEQDSEEVAKNFKPGEDLELDVLCDVWPDIEWKEIEGQEKPYFGLKGKYTRKPFNDEKFNKAINDLLERYAELAPITDKDHEMQMGDACIVNMEGWMANEAGEKGEKLPDAASGDNVEVILGTGRYMTGLVEGLVGAKVGETKEIKVTFPEALKDKTLAGKAAIFDVTVAEAKTRTLPELTDEFAEKVRAGLTVESLKEELRKAVDSEDSKEFRPARNAAIAKALAEVMDVEVPDTLVTKQAREKFAMMMTDMRNSGVPDEEIKNQIKPENFLKYKKIVKDDIVRDFKVSMATDEIGRMEGVEVPDYQVEEQMESIRQEAAESKEDFDETQIRSRVEATLQREAVMDLLAENSNFEVEFAGEEEFDAELMEKLAAESLAREQEAAGESAAIDVA</sequence>
<feature type="domain" description="PPIase FKBP-type" evidence="10">
    <location>
        <begin position="215"/>
        <end position="307"/>
    </location>
</feature>
<dbReference type="SUPFAM" id="SSF109998">
    <property type="entry name" value="Triger factor/SurA peptide-binding domain-like"/>
    <property type="match status" value="1"/>
</dbReference>
<dbReference type="InterPro" id="IPR008881">
    <property type="entry name" value="Trigger_fac_ribosome-bd_bac"/>
</dbReference>
<keyword evidence="12" id="KW-1185">Reference proteome</keyword>
<evidence type="ECO:0000256" key="3">
    <source>
        <dbReference type="ARBA" id="ARBA00013194"/>
    </source>
</evidence>
<dbReference type="Gene3D" id="3.30.70.1050">
    <property type="entry name" value="Trigger factor ribosome-binding domain"/>
    <property type="match status" value="1"/>
</dbReference>
<dbReference type="InterPro" id="IPR036611">
    <property type="entry name" value="Trigger_fac_ribosome-bd_sf"/>
</dbReference>
<dbReference type="Gene3D" id="1.10.3120.10">
    <property type="entry name" value="Trigger factor, C-terminal domain"/>
    <property type="match status" value="1"/>
</dbReference>
<dbReference type="NCBIfam" id="TIGR00115">
    <property type="entry name" value="tig"/>
    <property type="match status" value="1"/>
</dbReference>
<dbReference type="FunFam" id="3.30.70.1050:FF:000004">
    <property type="entry name" value="Trigger factor"/>
    <property type="match status" value="1"/>
</dbReference>
<evidence type="ECO:0000256" key="9">
    <source>
        <dbReference type="SAM" id="SignalP"/>
    </source>
</evidence>
<dbReference type="GO" id="GO:0043022">
    <property type="term" value="F:ribosome binding"/>
    <property type="evidence" value="ECO:0007669"/>
    <property type="project" value="TreeGrafter"/>
</dbReference>
<feature type="signal peptide" evidence="9">
    <location>
        <begin position="1"/>
        <end position="17"/>
    </location>
</feature>
<evidence type="ECO:0000256" key="6">
    <source>
        <dbReference type="ARBA" id="ARBA00023235"/>
    </source>
</evidence>
<dbReference type="InterPro" id="IPR005215">
    <property type="entry name" value="Trig_fac"/>
</dbReference>
<reference evidence="11" key="1">
    <citation type="submission" date="2023-08" db="EMBL/GenBank/DDBJ databases">
        <authorList>
            <person name="Audoor S."/>
            <person name="Bilcke G."/>
        </authorList>
    </citation>
    <scope>NUCLEOTIDE SEQUENCE</scope>
</reference>
<evidence type="ECO:0000259" key="10">
    <source>
        <dbReference type="PROSITE" id="PS50059"/>
    </source>
</evidence>
<dbReference type="HAMAP" id="MF_00303">
    <property type="entry name" value="Trigger_factor_Tig"/>
    <property type="match status" value="1"/>
</dbReference>
<evidence type="ECO:0000256" key="8">
    <source>
        <dbReference type="PROSITE-ProRule" id="PRU00277"/>
    </source>
</evidence>
<dbReference type="Pfam" id="PF05698">
    <property type="entry name" value="Trigger_C"/>
    <property type="match status" value="1"/>
</dbReference>
<dbReference type="PANTHER" id="PTHR30560">
    <property type="entry name" value="TRIGGER FACTOR CHAPERONE AND PEPTIDYL-PROLYL CIS/TRANS ISOMERASE"/>
    <property type="match status" value="1"/>
</dbReference>